<dbReference type="EMBL" id="KZ819607">
    <property type="protein sequence ID" value="PWN31544.1"/>
    <property type="molecule type" value="Genomic_DNA"/>
</dbReference>
<dbReference type="Proteomes" id="UP000245771">
    <property type="component" value="Unassembled WGS sequence"/>
</dbReference>
<dbReference type="InterPro" id="IPR013149">
    <property type="entry name" value="ADH-like_C"/>
</dbReference>
<keyword evidence="2" id="KW-0560">Oxidoreductase</keyword>
<protein>
    <submittedName>
        <fullName evidence="4">NAD(P)-binding protein</fullName>
    </submittedName>
</protein>
<feature type="domain" description="Enoyl reductase (ER)" evidence="3">
    <location>
        <begin position="19"/>
        <end position="343"/>
    </location>
</feature>
<dbReference type="GO" id="GO:0003960">
    <property type="term" value="F:quinone reductase (NADPH) activity"/>
    <property type="evidence" value="ECO:0007669"/>
    <property type="project" value="InterPro"/>
</dbReference>
<dbReference type="InterPro" id="IPR047618">
    <property type="entry name" value="QOR-like"/>
</dbReference>
<dbReference type="AlphaFoldDB" id="A0A316V2R3"/>
<dbReference type="Pfam" id="PF08240">
    <property type="entry name" value="ADH_N"/>
    <property type="match status" value="1"/>
</dbReference>
<dbReference type="GO" id="GO:0005829">
    <property type="term" value="C:cytosol"/>
    <property type="evidence" value="ECO:0007669"/>
    <property type="project" value="TreeGrafter"/>
</dbReference>
<dbReference type="SMART" id="SM00829">
    <property type="entry name" value="PKS_ER"/>
    <property type="match status" value="1"/>
</dbReference>
<dbReference type="OrthoDB" id="48317at2759"/>
<dbReference type="Gene3D" id="3.40.50.720">
    <property type="entry name" value="NAD(P)-binding Rossmann-like Domain"/>
    <property type="match status" value="1"/>
</dbReference>
<evidence type="ECO:0000256" key="2">
    <source>
        <dbReference type="ARBA" id="ARBA00023002"/>
    </source>
</evidence>
<gene>
    <name evidence="4" type="ORF">FA14DRAFT_162549</name>
</gene>
<dbReference type="Pfam" id="PF00107">
    <property type="entry name" value="ADH_zinc_N"/>
    <property type="match status" value="1"/>
</dbReference>
<reference evidence="4 5" key="1">
    <citation type="journal article" date="2018" name="Mol. Biol. Evol.">
        <title>Broad Genomic Sampling Reveals a Smut Pathogenic Ancestry of the Fungal Clade Ustilaginomycotina.</title>
        <authorList>
            <person name="Kijpornyongpan T."/>
            <person name="Mondo S.J."/>
            <person name="Barry K."/>
            <person name="Sandor L."/>
            <person name="Lee J."/>
            <person name="Lipzen A."/>
            <person name="Pangilinan J."/>
            <person name="LaButti K."/>
            <person name="Hainaut M."/>
            <person name="Henrissat B."/>
            <person name="Grigoriev I.V."/>
            <person name="Spatafora J.W."/>
            <person name="Aime M.C."/>
        </authorList>
    </citation>
    <scope>NUCLEOTIDE SEQUENCE [LARGE SCALE GENOMIC DNA]</scope>
    <source>
        <strain evidence="4 5">MCA 3882</strain>
    </source>
</reference>
<name>A0A316V2R3_9BASI</name>
<dbReference type="PANTHER" id="PTHR48106">
    <property type="entry name" value="QUINONE OXIDOREDUCTASE PIG3-RELATED"/>
    <property type="match status" value="1"/>
</dbReference>
<dbReference type="PANTHER" id="PTHR48106:SF13">
    <property type="entry name" value="QUINONE OXIDOREDUCTASE-RELATED"/>
    <property type="match status" value="1"/>
</dbReference>
<keyword evidence="1" id="KW-0521">NADP</keyword>
<keyword evidence="5" id="KW-1185">Reference proteome</keyword>
<dbReference type="Gene3D" id="3.90.180.10">
    <property type="entry name" value="Medium-chain alcohol dehydrogenases, catalytic domain"/>
    <property type="match status" value="1"/>
</dbReference>
<evidence type="ECO:0000259" key="3">
    <source>
        <dbReference type="SMART" id="SM00829"/>
    </source>
</evidence>
<dbReference type="SUPFAM" id="SSF50129">
    <property type="entry name" value="GroES-like"/>
    <property type="match status" value="1"/>
</dbReference>
<dbReference type="GO" id="GO:0070402">
    <property type="term" value="F:NADPH binding"/>
    <property type="evidence" value="ECO:0007669"/>
    <property type="project" value="TreeGrafter"/>
</dbReference>
<evidence type="ECO:0000313" key="5">
    <source>
        <dbReference type="Proteomes" id="UP000245771"/>
    </source>
</evidence>
<organism evidence="4 5">
    <name type="scientific">Meira miltonrushii</name>
    <dbReference type="NCBI Taxonomy" id="1280837"/>
    <lineage>
        <taxon>Eukaryota</taxon>
        <taxon>Fungi</taxon>
        <taxon>Dikarya</taxon>
        <taxon>Basidiomycota</taxon>
        <taxon>Ustilaginomycotina</taxon>
        <taxon>Exobasidiomycetes</taxon>
        <taxon>Exobasidiales</taxon>
        <taxon>Brachybasidiaceae</taxon>
        <taxon>Meira</taxon>
    </lineage>
</organism>
<dbReference type="PROSITE" id="PS01162">
    <property type="entry name" value="QOR_ZETA_CRYSTAL"/>
    <property type="match status" value="1"/>
</dbReference>
<sequence>MSTPSIPKTQTAIILRQYGEPTAMEVDKAYKVPSLEEVTPTKVLIKNVFAGINFIDTNVRRGKYPSQLPIIPGMEGAGTVVAAGSEVQQLFPMGSKVGYMGMGLQSYAEYALIEADKCVPILDSNVSFEDICGAMMQGMTAHYLTSADGTYEVKKDDHVLIHAGAGGMGLLLTQVCKLKGAKVTTTVSTQQKAQKSKAAGADNVVLYANQDGTPTDAWVEEARKTTPNGQGFNVIYDSVGKTTFAHSLDLIAKRGMVALYGSASGPPDPIQPLDLVKNSTKITRPTLFHHVENAITLRHRANEALTWIASGKVKFDYVKYPLDQAAKAHEDLQGRSTTGKLLLQI</sequence>
<dbReference type="InParanoid" id="A0A316V2R3"/>
<dbReference type="SUPFAM" id="SSF51735">
    <property type="entry name" value="NAD(P)-binding Rossmann-fold domains"/>
    <property type="match status" value="1"/>
</dbReference>
<proteinExistence type="predicted"/>
<dbReference type="GO" id="GO:0008270">
    <property type="term" value="F:zinc ion binding"/>
    <property type="evidence" value="ECO:0007669"/>
    <property type="project" value="InterPro"/>
</dbReference>
<evidence type="ECO:0000256" key="1">
    <source>
        <dbReference type="ARBA" id="ARBA00022857"/>
    </source>
</evidence>
<dbReference type="InterPro" id="IPR020843">
    <property type="entry name" value="ER"/>
</dbReference>
<evidence type="ECO:0000313" key="4">
    <source>
        <dbReference type="EMBL" id="PWN31544.1"/>
    </source>
</evidence>
<dbReference type="InterPro" id="IPR002364">
    <property type="entry name" value="Quin_OxRdtase/zeta-crystal_CS"/>
</dbReference>
<dbReference type="GeneID" id="37021442"/>
<dbReference type="InterPro" id="IPR013154">
    <property type="entry name" value="ADH-like_N"/>
</dbReference>
<dbReference type="InterPro" id="IPR011032">
    <property type="entry name" value="GroES-like_sf"/>
</dbReference>
<accession>A0A316V2R3</accession>
<dbReference type="CDD" id="cd05286">
    <property type="entry name" value="QOR2"/>
    <property type="match status" value="1"/>
</dbReference>
<dbReference type="STRING" id="1280837.A0A316V2R3"/>
<dbReference type="RefSeq" id="XP_025351846.1">
    <property type="nucleotide sequence ID" value="XM_025499661.1"/>
</dbReference>
<dbReference type="GO" id="GO:0035925">
    <property type="term" value="F:mRNA 3'-UTR AU-rich region binding"/>
    <property type="evidence" value="ECO:0007669"/>
    <property type="project" value="TreeGrafter"/>
</dbReference>
<dbReference type="InterPro" id="IPR036291">
    <property type="entry name" value="NAD(P)-bd_dom_sf"/>
</dbReference>